<dbReference type="SUPFAM" id="SSF48208">
    <property type="entry name" value="Six-hairpin glycosidases"/>
    <property type="match status" value="1"/>
</dbReference>
<evidence type="ECO:0000313" key="2">
    <source>
        <dbReference type="EMBL" id="MBM9476019.1"/>
    </source>
</evidence>
<reference evidence="2" key="1">
    <citation type="submission" date="2021-01" db="EMBL/GenBank/DDBJ databases">
        <title>KCTC 19127 draft genome.</title>
        <authorList>
            <person name="An D."/>
        </authorList>
    </citation>
    <scope>NUCLEOTIDE SEQUENCE</scope>
    <source>
        <strain evidence="2">KCTC 19127</strain>
    </source>
</reference>
<dbReference type="PIRSF" id="PIRSF021505">
    <property type="entry name" value="O_gly_hdrol"/>
    <property type="match status" value="1"/>
</dbReference>
<dbReference type="Gene3D" id="1.50.10.20">
    <property type="match status" value="1"/>
</dbReference>
<keyword evidence="3" id="KW-1185">Reference proteome</keyword>
<dbReference type="InterPro" id="IPR053169">
    <property type="entry name" value="MUG_Protein"/>
</dbReference>
<dbReference type="Proteomes" id="UP000663801">
    <property type="component" value="Unassembled WGS sequence"/>
</dbReference>
<evidence type="ECO:0000256" key="1">
    <source>
        <dbReference type="SAM" id="MobiDB-lite"/>
    </source>
</evidence>
<dbReference type="InterPro" id="IPR008928">
    <property type="entry name" value="6-hairpin_glycosidase_sf"/>
</dbReference>
<name>A0A938YJ09_9ACTN</name>
<dbReference type="InterPro" id="IPR014512">
    <property type="entry name" value="O_gly_hydro"/>
</dbReference>
<feature type="region of interest" description="Disordered" evidence="1">
    <location>
        <begin position="319"/>
        <end position="340"/>
    </location>
</feature>
<dbReference type="InterPro" id="IPR005198">
    <property type="entry name" value="Glyco_hydro_76"/>
</dbReference>
<comment type="caution">
    <text evidence="2">The sequence shown here is derived from an EMBL/GenBank/DDBJ whole genome shotgun (WGS) entry which is preliminary data.</text>
</comment>
<evidence type="ECO:0000313" key="3">
    <source>
        <dbReference type="Proteomes" id="UP000663801"/>
    </source>
</evidence>
<dbReference type="Pfam" id="PF03663">
    <property type="entry name" value="Glyco_hydro_76"/>
    <property type="match status" value="1"/>
</dbReference>
<accession>A0A938YJ09</accession>
<proteinExistence type="predicted"/>
<dbReference type="PANTHER" id="PTHR47791">
    <property type="entry name" value="MEIOTICALLY UP-REGULATED GENE 191 PROTEIN"/>
    <property type="match status" value="1"/>
</dbReference>
<dbReference type="AlphaFoldDB" id="A0A938YJ09"/>
<gene>
    <name evidence="2" type="ORF">JL107_06145</name>
</gene>
<dbReference type="GO" id="GO:0005975">
    <property type="term" value="P:carbohydrate metabolic process"/>
    <property type="evidence" value="ECO:0007669"/>
    <property type="project" value="InterPro"/>
</dbReference>
<organism evidence="2 3">
    <name type="scientific">Nakamurella flavida</name>
    <dbReference type="NCBI Taxonomy" id="363630"/>
    <lineage>
        <taxon>Bacteria</taxon>
        <taxon>Bacillati</taxon>
        <taxon>Actinomycetota</taxon>
        <taxon>Actinomycetes</taxon>
        <taxon>Nakamurellales</taxon>
        <taxon>Nakamurellaceae</taxon>
        <taxon>Nakamurella</taxon>
    </lineage>
</organism>
<dbReference type="EMBL" id="JAERWL010000006">
    <property type="protein sequence ID" value="MBM9476019.1"/>
    <property type="molecule type" value="Genomic_DNA"/>
</dbReference>
<dbReference type="RefSeq" id="WP_205256134.1">
    <property type="nucleotide sequence ID" value="NZ_BAAAPV010000003.1"/>
</dbReference>
<dbReference type="PANTHER" id="PTHR47791:SF3">
    <property type="entry name" value="MEIOTICALLY UP-REGULATED GENE 191 PROTEIN"/>
    <property type="match status" value="1"/>
</dbReference>
<sequence length="371" mass="40149">MTGRPPAAGDDPGPSGRAAAAERAVTARHVRRLWGLPGTALGVVSWPPVPNHALFGRWHYWWQAHLLDCLVDAELRAPDATRRRRIRAQARTPFLRNGFRWRNRYYDDMSWLALALLRADATVGSGHRRAVDRLTTEMLDAWSDEEGGGIPWRRRDAFKNAPANGPAAILLARTGHVERAAAMVDWMDGLLRHPETDLVRDGVLHGEVNPDIWTYNQGTVLGAELELVRRTGRDPRGIHRLVAAVDRRLTVGGVLIGHGGADPGLFTGILARYLAQIALHLPGTTAADADARATAARLLVDSADAAWAHRVESTGGPLFGADWTTPAPLPGARREKDPGLPEHDLAVQLSAWMLLEAAAAVTGRAGGTASA</sequence>
<protein>
    <submittedName>
        <fullName evidence="2">Fructose-bisphosphate aldolase</fullName>
    </submittedName>
</protein>